<name>A0A0B7BYR6_9EUPU</name>
<reference evidence="2" key="1">
    <citation type="submission" date="2014-12" db="EMBL/GenBank/DDBJ databases">
        <title>Insight into the proteome of Arion vulgaris.</title>
        <authorList>
            <person name="Aradska J."/>
            <person name="Bulat T."/>
            <person name="Smidak R."/>
            <person name="Sarate P."/>
            <person name="Gangsoo J."/>
            <person name="Sialana F."/>
            <person name="Bilban M."/>
            <person name="Lubec G."/>
        </authorList>
    </citation>
    <scope>NUCLEOTIDE SEQUENCE</scope>
    <source>
        <tissue evidence="2">Skin</tissue>
    </source>
</reference>
<feature type="coiled-coil region" evidence="1">
    <location>
        <begin position="87"/>
        <end position="114"/>
    </location>
</feature>
<sequence length="166" mass="19131">RETVCVPQIYRTTDIKAPSIIPKVNFFNSHPKQVDRIYFPESPPLNNSVFELAVQHPVDSPCASQSCSCSDMSFTELEQTIVQKDVVEKYKSKLKICESQIEELNRKLRQKSGLFVTSRRKYTPSSSFGPEFQTSDFEEENFETMEVLGKKNKSVLNEEMENTYVE</sequence>
<proteinExistence type="predicted"/>
<accession>A0A0B7BYR6</accession>
<organism evidence="2">
    <name type="scientific">Arion vulgaris</name>
    <dbReference type="NCBI Taxonomy" id="1028688"/>
    <lineage>
        <taxon>Eukaryota</taxon>
        <taxon>Metazoa</taxon>
        <taxon>Spiralia</taxon>
        <taxon>Lophotrochozoa</taxon>
        <taxon>Mollusca</taxon>
        <taxon>Gastropoda</taxon>
        <taxon>Heterobranchia</taxon>
        <taxon>Euthyneura</taxon>
        <taxon>Panpulmonata</taxon>
        <taxon>Eupulmonata</taxon>
        <taxon>Stylommatophora</taxon>
        <taxon>Helicina</taxon>
        <taxon>Arionoidea</taxon>
        <taxon>Arionidae</taxon>
        <taxon>Arion</taxon>
    </lineage>
</organism>
<feature type="non-terminal residue" evidence="2">
    <location>
        <position position="1"/>
    </location>
</feature>
<gene>
    <name evidence="2" type="primary">ORF218505</name>
</gene>
<dbReference type="EMBL" id="HACG01051488">
    <property type="protein sequence ID" value="CEK98359.1"/>
    <property type="molecule type" value="Transcribed_RNA"/>
</dbReference>
<feature type="non-terminal residue" evidence="2">
    <location>
        <position position="166"/>
    </location>
</feature>
<protein>
    <submittedName>
        <fullName evidence="2">Uncharacterized protein</fullName>
    </submittedName>
</protein>
<evidence type="ECO:0000313" key="2">
    <source>
        <dbReference type="EMBL" id="CEK98359.1"/>
    </source>
</evidence>
<dbReference type="AlphaFoldDB" id="A0A0B7BYR6"/>
<evidence type="ECO:0000256" key="1">
    <source>
        <dbReference type="SAM" id="Coils"/>
    </source>
</evidence>
<keyword evidence="1" id="KW-0175">Coiled coil</keyword>